<keyword evidence="1 2" id="KW-0238">DNA-binding</keyword>
<dbReference type="Pfam" id="PF09209">
    <property type="entry name" value="CecR_C"/>
    <property type="match status" value="1"/>
</dbReference>
<evidence type="ECO:0000313" key="4">
    <source>
        <dbReference type="EMBL" id="MCW2306804.1"/>
    </source>
</evidence>
<evidence type="ECO:0000256" key="2">
    <source>
        <dbReference type="PROSITE-ProRule" id="PRU00335"/>
    </source>
</evidence>
<evidence type="ECO:0000259" key="3">
    <source>
        <dbReference type="PROSITE" id="PS50977"/>
    </source>
</evidence>
<dbReference type="InterPro" id="IPR036271">
    <property type="entry name" value="Tet_transcr_reg_TetR-rel_C_sf"/>
</dbReference>
<proteinExistence type="predicted"/>
<reference evidence="5" key="1">
    <citation type="submission" date="2023-07" db="EMBL/GenBank/DDBJ databases">
        <title>Genome sequencing of Purple Non-Sulfur Bacteria from various extreme environments.</title>
        <authorList>
            <person name="Mayer M."/>
        </authorList>
    </citation>
    <scope>NUCLEOTIDE SEQUENCE [LARGE SCALE GENOMIC DNA]</scope>
    <source>
        <strain evidence="5">DSM 17935</strain>
    </source>
</reference>
<dbReference type="EMBL" id="JAOQNS010000003">
    <property type="protein sequence ID" value="MCW2306804.1"/>
    <property type="molecule type" value="Genomic_DNA"/>
</dbReference>
<feature type="DNA-binding region" description="H-T-H motif" evidence="2">
    <location>
        <begin position="40"/>
        <end position="59"/>
    </location>
</feature>
<comment type="caution">
    <text evidence="4">The sequence shown here is derived from an EMBL/GenBank/DDBJ whole genome shotgun (WGS) entry which is preliminary data.</text>
</comment>
<feature type="domain" description="HTH tetR-type" evidence="3">
    <location>
        <begin position="17"/>
        <end position="77"/>
    </location>
</feature>
<dbReference type="SUPFAM" id="SSF46689">
    <property type="entry name" value="Homeodomain-like"/>
    <property type="match status" value="1"/>
</dbReference>
<dbReference type="InterPro" id="IPR050109">
    <property type="entry name" value="HTH-type_TetR-like_transc_reg"/>
</dbReference>
<dbReference type="PANTHER" id="PTHR30055:SF146">
    <property type="entry name" value="HTH-TYPE TRANSCRIPTIONAL DUAL REGULATOR CECR"/>
    <property type="match status" value="1"/>
</dbReference>
<dbReference type="Proteomes" id="UP001209755">
    <property type="component" value="Unassembled WGS sequence"/>
</dbReference>
<dbReference type="PROSITE" id="PS50977">
    <property type="entry name" value="HTH_TETR_2"/>
    <property type="match status" value="1"/>
</dbReference>
<sequence>MDAETKATPTAKTAPASPGRQKLLDAAIVLFGRKGFDATTTREIAEAAGVNIANIAYHFGGKEGLYRACAEELGRAIKARLTVVLDRAPPQGPLEARDAMTAVLSRMTRLIAADPAMAAPARFILREYFDPTPALRLLYRGLIEPISGRLIALWAAATGADPDSEETRLIVLGLVGQILVFRAARDAVCLRMEWETIGPREAEAIETMVIATLDARIAAEKEKRP</sequence>
<name>A0ABT3H8U0_9HYPH</name>
<evidence type="ECO:0000256" key="1">
    <source>
        <dbReference type="ARBA" id="ARBA00023125"/>
    </source>
</evidence>
<keyword evidence="5" id="KW-1185">Reference proteome</keyword>
<dbReference type="InterPro" id="IPR015292">
    <property type="entry name" value="Tscrpt_reg_YbiH_C"/>
</dbReference>
<dbReference type="PRINTS" id="PR00455">
    <property type="entry name" value="HTHTETR"/>
</dbReference>
<dbReference type="RefSeq" id="WP_264600472.1">
    <property type="nucleotide sequence ID" value="NZ_JAOQNS010000003.1"/>
</dbReference>
<dbReference type="Gene3D" id="1.10.357.10">
    <property type="entry name" value="Tetracycline Repressor, domain 2"/>
    <property type="match status" value="1"/>
</dbReference>
<accession>A0ABT3H8U0</accession>
<dbReference type="SUPFAM" id="SSF48498">
    <property type="entry name" value="Tetracyclin repressor-like, C-terminal domain"/>
    <property type="match status" value="1"/>
</dbReference>
<dbReference type="Pfam" id="PF00440">
    <property type="entry name" value="TetR_N"/>
    <property type="match status" value="1"/>
</dbReference>
<dbReference type="PANTHER" id="PTHR30055">
    <property type="entry name" value="HTH-TYPE TRANSCRIPTIONAL REGULATOR RUTR"/>
    <property type="match status" value="1"/>
</dbReference>
<dbReference type="InterPro" id="IPR009057">
    <property type="entry name" value="Homeodomain-like_sf"/>
</dbReference>
<dbReference type="Gene3D" id="1.10.10.60">
    <property type="entry name" value="Homeodomain-like"/>
    <property type="match status" value="1"/>
</dbReference>
<gene>
    <name evidence="4" type="ORF">M2319_001126</name>
</gene>
<organism evidence="4 5">
    <name type="scientific">Rhodobium gokarnense</name>
    <dbReference type="NCBI Taxonomy" id="364296"/>
    <lineage>
        <taxon>Bacteria</taxon>
        <taxon>Pseudomonadati</taxon>
        <taxon>Pseudomonadota</taxon>
        <taxon>Alphaproteobacteria</taxon>
        <taxon>Hyphomicrobiales</taxon>
        <taxon>Rhodobiaceae</taxon>
        <taxon>Rhodobium</taxon>
    </lineage>
</organism>
<evidence type="ECO:0000313" key="5">
    <source>
        <dbReference type="Proteomes" id="UP001209755"/>
    </source>
</evidence>
<dbReference type="InterPro" id="IPR001647">
    <property type="entry name" value="HTH_TetR"/>
</dbReference>
<protein>
    <submittedName>
        <fullName evidence="4">AcrR family transcriptional regulator</fullName>
    </submittedName>
</protein>